<evidence type="ECO:0000313" key="2">
    <source>
        <dbReference type="EMBL" id="TBU55152.1"/>
    </source>
</evidence>
<dbReference type="AlphaFoldDB" id="A0A4Q9PLU0"/>
<dbReference type="InterPro" id="IPR001155">
    <property type="entry name" value="OxRdtase_FMN_N"/>
</dbReference>
<dbReference type="PANTHER" id="PTHR22893:SF91">
    <property type="entry name" value="NADPH DEHYDROGENASE 2-RELATED"/>
    <property type="match status" value="1"/>
</dbReference>
<dbReference type="PANTHER" id="PTHR22893">
    <property type="entry name" value="NADH OXIDOREDUCTASE-RELATED"/>
    <property type="match status" value="1"/>
</dbReference>
<dbReference type="InterPro" id="IPR013785">
    <property type="entry name" value="Aldolase_TIM"/>
</dbReference>
<reference evidence="2 3" key="1">
    <citation type="submission" date="2019-01" db="EMBL/GenBank/DDBJ databases">
        <title>Draft genome sequences of three monokaryotic isolates of the white-rot basidiomycete fungus Dichomitus squalens.</title>
        <authorList>
            <consortium name="DOE Joint Genome Institute"/>
            <person name="Lopez S.C."/>
            <person name="Andreopoulos B."/>
            <person name="Pangilinan J."/>
            <person name="Lipzen A."/>
            <person name="Riley R."/>
            <person name="Ahrendt S."/>
            <person name="Ng V."/>
            <person name="Barry K."/>
            <person name="Daum C."/>
            <person name="Grigoriev I.V."/>
            <person name="Hilden K.S."/>
            <person name="Makela M.R."/>
            <person name="de Vries R.P."/>
        </authorList>
    </citation>
    <scope>NUCLEOTIDE SEQUENCE [LARGE SCALE GENOMIC DNA]</scope>
    <source>
        <strain evidence="2 3">CBS 464.89</strain>
    </source>
</reference>
<dbReference type="EMBL" id="ML145174">
    <property type="protein sequence ID" value="TBU55152.1"/>
    <property type="molecule type" value="Genomic_DNA"/>
</dbReference>
<organism evidence="2 3">
    <name type="scientific">Dichomitus squalens</name>
    <dbReference type="NCBI Taxonomy" id="114155"/>
    <lineage>
        <taxon>Eukaryota</taxon>
        <taxon>Fungi</taxon>
        <taxon>Dikarya</taxon>
        <taxon>Basidiomycota</taxon>
        <taxon>Agaricomycotina</taxon>
        <taxon>Agaricomycetes</taxon>
        <taxon>Polyporales</taxon>
        <taxon>Polyporaceae</taxon>
        <taxon>Dichomitus</taxon>
    </lineage>
</organism>
<accession>A0A4Q9PLU0</accession>
<keyword evidence="3" id="KW-1185">Reference proteome</keyword>
<proteinExistence type="predicted"/>
<sequence length="374" mass="41697">MSPSTPALFQPIRIGDVELSHRVVLAPLTRLRATREAILSPLAVEYYRQRASVPGTLLITEATYISRNAGGMAHAPGIYTDEQIAAWKGVVDAVHAQGSYIYLQIWALGRMARPASIGFQAETDIPYVAPSPIPLPNTPDIVPRELTKEEIKEYVEWFAQAADNAVSHARFDGVEVHGANGYLVDQFLKDTTNFRTDEYGGSIPNRARFALEVIDAISAKIGQSKTAIRLSPWGKGRTGELRMDDPVPTFTYLVDQFKQNYPNLAYLHVVSPDAPFNVGPEDKSQNDFIYKLWRHRPVITTGGYDRESGLRVAQETGQLIGYGRAFLANPDLPFRLREDISLNEIEEDTLYSIEAEQGYTTYPFSQAFLKSAKL</sequence>
<name>A0A4Q9PLU0_9APHY</name>
<dbReference type="Pfam" id="PF00724">
    <property type="entry name" value="Oxidored_FMN"/>
    <property type="match status" value="1"/>
</dbReference>
<dbReference type="SUPFAM" id="SSF51395">
    <property type="entry name" value="FMN-linked oxidoreductases"/>
    <property type="match status" value="1"/>
</dbReference>
<evidence type="ECO:0000313" key="3">
    <source>
        <dbReference type="Proteomes" id="UP000292082"/>
    </source>
</evidence>
<dbReference type="CDD" id="cd02933">
    <property type="entry name" value="OYE_like_FMN"/>
    <property type="match status" value="1"/>
</dbReference>
<dbReference type="InterPro" id="IPR045247">
    <property type="entry name" value="Oye-like"/>
</dbReference>
<gene>
    <name evidence="2" type="ORF">BD310DRAFT_934337</name>
</gene>
<dbReference type="GO" id="GO:0010181">
    <property type="term" value="F:FMN binding"/>
    <property type="evidence" value="ECO:0007669"/>
    <property type="project" value="InterPro"/>
</dbReference>
<feature type="domain" description="NADH:flavin oxidoreductase/NADH oxidase N-terminal" evidence="1">
    <location>
        <begin position="8"/>
        <end position="342"/>
    </location>
</feature>
<evidence type="ECO:0000259" key="1">
    <source>
        <dbReference type="Pfam" id="PF00724"/>
    </source>
</evidence>
<dbReference type="GO" id="GO:0003959">
    <property type="term" value="F:NADPH dehydrogenase activity"/>
    <property type="evidence" value="ECO:0007669"/>
    <property type="project" value="TreeGrafter"/>
</dbReference>
<dbReference type="Proteomes" id="UP000292082">
    <property type="component" value="Unassembled WGS sequence"/>
</dbReference>
<dbReference type="STRING" id="114155.A0A4Q9PLU0"/>
<protein>
    <submittedName>
        <fullName evidence="2">NADH:flavin oxidoreductase/NADH oxidase</fullName>
    </submittedName>
</protein>
<dbReference type="Gene3D" id="3.20.20.70">
    <property type="entry name" value="Aldolase class I"/>
    <property type="match status" value="1"/>
</dbReference>